<reference evidence="1 2" key="1">
    <citation type="journal article" date="2019" name="Nat. Ecol. Evol.">
        <title>Megaphylogeny resolves global patterns of mushroom evolution.</title>
        <authorList>
            <person name="Varga T."/>
            <person name="Krizsan K."/>
            <person name="Foldi C."/>
            <person name="Dima B."/>
            <person name="Sanchez-Garcia M."/>
            <person name="Sanchez-Ramirez S."/>
            <person name="Szollosi G.J."/>
            <person name="Szarkandi J.G."/>
            <person name="Papp V."/>
            <person name="Albert L."/>
            <person name="Andreopoulos W."/>
            <person name="Angelini C."/>
            <person name="Antonin V."/>
            <person name="Barry K.W."/>
            <person name="Bougher N.L."/>
            <person name="Buchanan P."/>
            <person name="Buyck B."/>
            <person name="Bense V."/>
            <person name="Catcheside P."/>
            <person name="Chovatia M."/>
            <person name="Cooper J."/>
            <person name="Damon W."/>
            <person name="Desjardin D."/>
            <person name="Finy P."/>
            <person name="Geml J."/>
            <person name="Haridas S."/>
            <person name="Hughes K."/>
            <person name="Justo A."/>
            <person name="Karasinski D."/>
            <person name="Kautmanova I."/>
            <person name="Kiss B."/>
            <person name="Kocsube S."/>
            <person name="Kotiranta H."/>
            <person name="LaButti K.M."/>
            <person name="Lechner B.E."/>
            <person name="Liimatainen K."/>
            <person name="Lipzen A."/>
            <person name="Lukacs Z."/>
            <person name="Mihaltcheva S."/>
            <person name="Morgado L.N."/>
            <person name="Niskanen T."/>
            <person name="Noordeloos M.E."/>
            <person name="Ohm R.A."/>
            <person name="Ortiz-Santana B."/>
            <person name="Ovrebo C."/>
            <person name="Racz N."/>
            <person name="Riley R."/>
            <person name="Savchenko A."/>
            <person name="Shiryaev A."/>
            <person name="Soop K."/>
            <person name="Spirin V."/>
            <person name="Szebenyi C."/>
            <person name="Tomsovsky M."/>
            <person name="Tulloss R.E."/>
            <person name="Uehling J."/>
            <person name="Grigoriev I.V."/>
            <person name="Vagvolgyi C."/>
            <person name="Papp T."/>
            <person name="Martin F.M."/>
            <person name="Miettinen O."/>
            <person name="Hibbett D.S."/>
            <person name="Nagy L.G."/>
        </authorList>
    </citation>
    <scope>NUCLEOTIDE SEQUENCE [LARGE SCALE GENOMIC DNA]</scope>
    <source>
        <strain evidence="1 2">FP101781</strain>
    </source>
</reference>
<dbReference type="InterPro" id="IPR032675">
    <property type="entry name" value="LRR_dom_sf"/>
</dbReference>
<dbReference type="Gene3D" id="3.80.10.10">
    <property type="entry name" value="Ribonuclease Inhibitor"/>
    <property type="match status" value="1"/>
</dbReference>
<dbReference type="Proteomes" id="UP000298030">
    <property type="component" value="Unassembled WGS sequence"/>
</dbReference>
<proteinExistence type="predicted"/>
<protein>
    <recommendedName>
        <fullName evidence="3">F-box domain-containing protein</fullName>
    </recommendedName>
</protein>
<evidence type="ECO:0000313" key="2">
    <source>
        <dbReference type="Proteomes" id="UP000298030"/>
    </source>
</evidence>
<dbReference type="AlphaFoldDB" id="A0A4Y7TTL7"/>
<sequence>MTMEAPSKFAQLPAELLLKILDETDNRGVLSCTDLSPFLRTVGVDILLRRHNVPDPSAYCEVQAIVPGCLSQPPLPDALSALLSSNRRYPDIKHLYCTIRPPQEYDEFFHQRDPEEISFMWGDDPLPQKPLSKRLELTFNRLGQLLARVEVVGEVTIRVLDWRAFPVCFSNLLEGFIHAIIRSGCTSLQLQCPRVPFKGKLWSFPAPFEPPPPRGLNLSSMFSTLCGFLGSSASQRSRAGHLRLGSTSSAFPALHPRITKLDIDSTFFHPSAMHWTSNLLRHSPITELTVSSKDSLSWPWFPSEGIAAILEGVPRLQSLSLLEFDAQDIQDIAPRLRPFTALKNLRLISLKGYCLPQDFGEGAATPFCPSNLERLSISPRIIGYMLLGTLTALNLKEIEIMHETSDMFDAQRIVDGVAAVRQFFDKIQAPISIAVTLACHVHRILPNQGDTGVDRGMFLRNNFAVSLAKDLEATKTRNQVNPPRVDTLSLELYPSALCNLNSDNVGIILDLIGFFEGLKKVAVGGVKDFRIAQSHRQTRVPEVAKAILQPAFSRCRGLTSMWIGEDEYLRPLVEI</sequence>
<organism evidence="1 2">
    <name type="scientific">Coprinellus micaceus</name>
    <name type="common">Glistening ink-cap mushroom</name>
    <name type="synonym">Coprinus micaceus</name>
    <dbReference type="NCBI Taxonomy" id="71717"/>
    <lineage>
        <taxon>Eukaryota</taxon>
        <taxon>Fungi</taxon>
        <taxon>Dikarya</taxon>
        <taxon>Basidiomycota</taxon>
        <taxon>Agaricomycotina</taxon>
        <taxon>Agaricomycetes</taxon>
        <taxon>Agaricomycetidae</taxon>
        <taxon>Agaricales</taxon>
        <taxon>Agaricineae</taxon>
        <taxon>Psathyrellaceae</taxon>
        <taxon>Coprinellus</taxon>
    </lineage>
</organism>
<dbReference type="SUPFAM" id="SSF52047">
    <property type="entry name" value="RNI-like"/>
    <property type="match status" value="1"/>
</dbReference>
<name>A0A4Y7TTL7_COPMI</name>
<dbReference type="OrthoDB" id="2876088at2759"/>
<accession>A0A4Y7TTL7</accession>
<comment type="caution">
    <text evidence="1">The sequence shown here is derived from an EMBL/GenBank/DDBJ whole genome shotgun (WGS) entry which is preliminary data.</text>
</comment>
<evidence type="ECO:0000313" key="1">
    <source>
        <dbReference type="EMBL" id="TEB37321.1"/>
    </source>
</evidence>
<evidence type="ECO:0008006" key="3">
    <source>
        <dbReference type="Google" id="ProtNLM"/>
    </source>
</evidence>
<dbReference type="EMBL" id="QPFP01000004">
    <property type="protein sequence ID" value="TEB37321.1"/>
    <property type="molecule type" value="Genomic_DNA"/>
</dbReference>
<gene>
    <name evidence="1" type="ORF">FA13DRAFT_897167</name>
</gene>
<keyword evidence="2" id="KW-1185">Reference proteome</keyword>